<dbReference type="EMBL" id="CAJVPZ010045338">
    <property type="protein sequence ID" value="CAG8769108.1"/>
    <property type="molecule type" value="Genomic_DNA"/>
</dbReference>
<keyword evidence="2" id="KW-1185">Reference proteome</keyword>
<name>A0A9N9J8K7_9GLOM</name>
<feature type="non-terminal residue" evidence="1">
    <location>
        <position position="69"/>
    </location>
</feature>
<sequence>MGRIHKKYYSANATFLSDEAIQEIKGSIGIIPDAINTMAKKYRISHSRVVDYIENRERQQQINSRLRIE</sequence>
<dbReference type="Proteomes" id="UP000789396">
    <property type="component" value="Unassembled WGS sequence"/>
</dbReference>
<evidence type="ECO:0000313" key="2">
    <source>
        <dbReference type="Proteomes" id="UP000789396"/>
    </source>
</evidence>
<evidence type="ECO:0000313" key="1">
    <source>
        <dbReference type="EMBL" id="CAG8769108.1"/>
    </source>
</evidence>
<dbReference type="AlphaFoldDB" id="A0A9N9J8K7"/>
<comment type="caution">
    <text evidence="1">The sequence shown here is derived from an EMBL/GenBank/DDBJ whole genome shotgun (WGS) entry which is preliminary data.</text>
</comment>
<dbReference type="OrthoDB" id="2409328at2759"/>
<gene>
    <name evidence="1" type="ORF">RFULGI_LOCUS14920</name>
</gene>
<protein>
    <submittedName>
        <fullName evidence="1">15780_t:CDS:1</fullName>
    </submittedName>
</protein>
<reference evidence="1" key="1">
    <citation type="submission" date="2021-06" db="EMBL/GenBank/DDBJ databases">
        <authorList>
            <person name="Kallberg Y."/>
            <person name="Tangrot J."/>
            <person name="Rosling A."/>
        </authorList>
    </citation>
    <scope>NUCLEOTIDE SEQUENCE</scope>
    <source>
        <strain evidence="1">IN212</strain>
    </source>
</reference>
<organism evidence="1 2">
    <name type="scientific">Racocetra fulgida</name>
    <dbReference type="NCBI Taxonomy" id="60492"/>
    <lineage>
        <taxon>Eukaryota</taxon>
        <taxon>Fungi</taxon>
        <taxon>Fungi incertae sedis</taxon>
        <taxon>Mucoromycota</taxon>
        <taxon>Glomeromycotina</taxon>
        <taxon>Glomeromycetes</taxon>
        <taxon>Diversisporales</taxon>
        <taxon>Gigasporaceae</taxon>
        <taxon>Racocetra</taxon>
    </lineage>
</organism>
<proteinExistence type="predicted"/>
<accession>A0A9N9J8K7</accession>